<evidence type="ECO:0000256" key="1">
    <source>
        <dbReference type="SAM" id="Phobius"/>
    </source>
</evidence>
<keyword evidence="1" id="KW-0812">Transmembrane</keyword>
<proteinExistence type="predicted"/>
<dbReference type="EMBL" id="SRKZ01000006">
    <property type="protein sequence ID" value="TGD78474.1"/>
    <property type="molecule type" value="Genomic_DNA"/>
</dbReference>
<organism evidence="2 3">
    <name type="scientific">Hymenobacter wooponensis</name>
    <dbReference type="NCBI Taxonomy" id="1525360"/>
    <lineage>
        <taxon>Bacteria</taxon>
        <taxon>Pseudomonadati</taxon>
        <taxon>Bacteroidota</taxon>
        <taxon>Cytophagia</taxon>
        <taxon>Cytophagales</taxon>
        <taxon>Hymenobacteraceae</taxon>
        <taxon>Hymenobacter</taxon>
    </lineage>
</organism>
<sequence length="607" mass="65230">MTYSLPTPLLPFWLVLALCALLAVGLSVSALRRANRSRRGWRFGAGLLAVVGLWLLAFPPSQPLRSTATDALLLTDGYSADTLRQLLRQLGPGTRFWRYAAPSASPDTSTLSNVAALRQRIPGLQRVHVLGQGLPAANLPELGSVRLTMHSSGPQAGFRNATWARTTQVGKTWAIDGFFDNAGATGAVWVRLRAAGGLRDSVQLPAGRGAFRLQFTPKTEGRAVYELDARTAAANGLRVTPEPLPLDVLPARPLRVLLLAATPSFEFRFLKDYLARQGHSVALRVGLSRGLTQTEFLNQSAAEVGRLTPALLGHTDVVLADAASLAAVSGAEAGALQAALRNGQSGLVLLADPAAALPRTLPARTDFALELQPAKAAQEPQELRWAVASPAKALVPATLRATPALRTLVTTLRRQPVAASRRIGLGQVVVATVAETFPWVLQGRTSAYAAYWSHLLSAAAPPIAPAANILPNDPWPRPNAPLTLRASGLPMAPITVRAATGQPVRVALQQDERVPEWAEGTYWPSTGGWHRAASGGTTSWFYVFRQRQWQGPETQLRQQAAAQWIAQTQSQTQPALAATTNSRPWSRWWGFGLFLLGAGLLWLEEKL</sequence>
<keyword evidence="1" id="KW-1133">Transmembrane helix</keyword>
<evidence type="ECO:0000313" key="2">
    <source>
        <dbReference type="EMBL" id="TGD78474.1"/>
    </source>
</evidence>
<keyword evidence="3" id="KW-1185">Reference proteome</keyword>
<feature type="transmembrane region" description="Helical" evidence="1">
    <location>
        <begin position="43"/>
        <end position="60"/>
    </location>
</feature>
<dbReference type="AlphaFoldDB" id="A0A4Z0MG19"/>
<comment type="caution">
    <text evidence="2">The sequence shown here is derived from an EMBL/GenBank/DDBJ whole genome shotgun (WGS) entry which is preliminary data.</text>
</comment>
<protein>
    <submittedName>
        <fullName evidence="2">Uncharacterized protein</fullName>
    </submittedName>
</protein>
<keyword evidence="1" id="KW-0472">Membrane</keyword>
<reference evidence="2 3" key="1">
    <citation type="submission" date="2019-04" db="EMBL/GenBank/DDBJ databases">
        <authorList>
            <person name="Feng G."/>
            <person name="Zhang J."/>
            <person name="Zhu H."/>
        </authorList>
    </citation>
    <scope>NUCLEOTIDE SEQUENCE [LARGE SCALE GENOMIC DNA]</scope>
    <source>
        <strain evidence="2 3">JCM 19491</strain>
    </source>
</reference>
<dbReference type="OrthoDB" id="980086at2"/>
<name>A0A4Z0MG19_9BACT</name>
<accession>A0A4Z0MG19</accession>
<feature type="transmembrane region" description="Helical" evidence="1">
    <location>
        <begin position="12"/>
        <end position="31"/>
    </location>
</feature>
<dbReference type="SUPFAM" id="SSF52317">
    <property type="entry name" value="Class I glutamine amidotransferase-like"/>
    <property type="match status" value="1"/>
</dbReference>
<dbReference type="RefSeq" id="WP_135532333.1">
    <property type="nucleotide sequence ID" value="NZ_SRKZ01000006.1"/>
</dbReference>
<dbReference type="Proteomes" id="UP000298284">
    <property type="component" value="Unassembled WGS sequence"/>
</dbReference>
<dbReference type="InterPro" id="IPR029062">
    <property type="entry name" value="Class_I_gatase-like"/>
</dbReference>
<gene>
    <name evidence="2" type="ORF">EU557_20435</name>
</gene>
<evidence type="ECO:0000313" key="3">
    <source>
        <dbReference type="Proteomes" id="UP000298284"/>
    </source>
</evidence>